<dbReference type="EMBL" id="JAMQJZ010000012">
    <property type="protein sequence ID" value="MDC3421612.1"/>
    <property type="molecule type" value="Genomic_DNA"/>
</dbReference>
<gene>
    <name evidence="1" type="ORF">NC661_14660</name>
</gene>
<sequence length="133" mass="15664">MLATLFKKKKEVIIPEDKWREQFSIIKNTWHAEVSFTTYMFKDHNQLKSEFPRTAAKHELHIAVLPWSAEGVDIVAITKHENYLEHPLNCRFEELEEKDFEAMGLFPKTTQHCKNCEEFTTFIDVDGNCKDCI</sequence>
<comment type="caution">
    <text evidence="1">The sequence shown here is derived from an EMBL/GenBank/DDBJ whole genome shotgun (WGS) entry which is preliminary data.</text>
</comment>
<accession>A0A9X4AIX6</accession>
<name>A0A9X4AIX6_9BACI</name>
<protein>
    <submittedName>
        <fullName evidence="1">Uncharacterized protein</fullName>
    </submittedName>
</protein>
<dbReference type="Proteomes" id="UP001145072">
    <property type="component" value="Unassembled WGS sequence"/>
</dbReference>
<dbReference type="AlphaFoldDB" id="A0A9X4AIX6"/>
<proteinExistence type="predicted"/>
<evidence type="ECO:0000313" key="1">
    <source>
        <dbReference type="EMBL" id="MDC3421612.1"/>
    </source>
</evidence>
<organism evidence="1 2">
    <name type="scientific">Aquibacillus koreensis</name>
    <dbReference type="NCBI Taxonomy" id="279446"/>
    <lineage>
        <taxon>Bacteria</taxon>
        <taxon>Bacillati</taxon>
        <taxon>Bacillota</taxon>
        <taxon>Bacilli</taxon>
        <taxon>Bacillales</taxon>
        <taxon>Bacillaceae</taxon>
        <taxon>Aquibacillus</taxon>
    </lineage>
</organism>
<dbReference type="RefSeq" id="WP_259870849.1">
    <property type="nucleotide sequence ID" value="NZ_JAMQJZ010000012.1"/>
</dbReference>
<reference evidence="1" key="1">
    <citation type="submission" date="2022-06" db="EMBL/GenBank/DDBJ databases">
        <title>Aquibacillus sp. a new bacterium isolated from soil saline samples.</title>
        <authorList>
            <person name="Galisteo C."/>
            <person name="De La Haba R."/>
            <person name="Sanchez-Porro C."/>
            <person name="Ventosa A."/>
        </authorList>
    </citation>
    <scope>NUCLEOTIDE SEQUENCE</scope>
    <source>
        <strain evidence="1">JCM 12387</strain>
    </source>
</reference>
<evidence type="ECO:0000313" key="2">
    <source>
        <dbReference type="Proteomes" id="UP001145072"/>
    </source>
</evidence>
<keyword evidence="2" id="KW-1185">Reference proteome</keyword>